<dbReference type="InterPro" id="IPR000832">
    <property type="entry name" value="GPCR_2_secretin-like"/>
</dbReference>
<dbReference type="SUPFAM" id="SSF111418">
    <property type="entry name" value="Hormone receptor domain"/>
    <property type="match status" value="1"/>
</dbReference>
<protein>
    <submittedName>
        <fullName evidence="15">Uncharacterized protein</fullName>
    </submittedName>
</protein>
<dbReference type="Proteomes" id="UP000827092">
    <property type="component" value="Unassembled WGS sequence"/>
</dbReference>
<feature type="compositionally biased region" description="Polar residues" evidence="10">
    <location>
        <begin position="263"/>
        <end position="276"/>
    </location>
</feature>
<keyword evidence="4" id="KW-0677">Repeat</keyword>
<dbReference type="PANTHER" id="PTHR12011:SF347">
    <property type="entry name" value="FI21270P1-RELATED"/>
    <property type="match status" value="1"/>
</dbReference>
<dbReference type="Gene3D" id="1.20.1070.10">
    <property type="entry name" value="Rhodopsin 7-helix transmembrane proteins"/>
    <property type="match status" value="1"/>
</dbReference>
<reference evidence="15 16" key="1">
    <citation type="journal article" date="2022" name="Nat. Ecol. Evol.">
        <title>A masculinizing supergene underlies an exaggerated male reproductive morph in a spider.</title>
        <authorList>
            <person name="Hendrickx F."/>
            <person name="De Corte Z."/>
            <person name="Sonet G."/>
            <person name="Van Belleghem S.M."/>
            <person name="Kostlbacher S."/>
            <person name="Vangestel C."/>
        </authorList>
    </citation>
    <scope>NUCLEOTIDE SEQUENCE [LARGE SCALE GENOMIC DNA]</scope>
    <source>
        <strain evidence="15">W744_W776</strain>
    </source>
</reference>
<evidence type="ECO:0000256" key="5">
    <source>
        <dbReference type="ARBA" id="ARBA00022989"/>
    </source>
</evidence>
<dbReference type="PRINTS" id="PR00249">
    <property type="entry name" value="GPCRSECRETIN"/>
</dbReference>
<evidence type="ECO:0000259" key="14">
    <source>
        <dbReference type="PROSITE" id="PS50261"/>
    </source>
</evidence>
<feature type="chain" id="PRO_5043742322" evidence="12">
    <location>
        <begin position="22"/>
        <end position="1020"/>
    </location>
</feature>
<feature type="compositionally biased region" description="Polar residues" evidence="10">
    <location>
        <begin position="100"/>
        <end position="143"/>
    </location>
</feature>
<dbReference type="InterPro" id="IPR001879">
    <property type="entry name" value="GPCR_2_extracellular_dom"/>
</dbReference>
<feature type="region of interest" description="Disordered" evidence="10">
    <location>
        <begin position="69"/>
        <end position="143"/>
    </location>
</feature>
<feature type="transmembrane region" description="Helical" evidence="11">
    <location>
        <begin position="937"/>
        <end position="955"/>
    </location>
</feature>
<evidence type="ECO:0000256" key="7">
    <source>
        <dbReference type="ARBA" id="ARBA00023136"/>
    </source>
</evidence>
<feature type="region of interest" description="Disordered" evidence="10">
    <location>
        <begin position="183"/>
        <end position="204"/>
    </location>
</feature>
<dbReference type="Pfam" id="PF00002">
    <property type="entry name" value="7tm_2"/>
    <property type="match status" value="1"/>
</dbReference>
<dbReference type="InterPro" id="IPR036445">
    <property type="entry name" value="GPCR_2_extracell_dom_sf"/>
</dbReference>
<evidence type="ECO:0000256" key="10">
    <source>
        <dbReference type="SAM" id="MobiDB-lite"/>
    </source>
</evidence>
<dbReference type="Pfam" id="PF02793">
    <property type="entry name" value="HRM"/>
    <property type="match status" value="1"/>
</dbReference>
<feature type="transmembrane region" description="Helical" evidence="11">
    <location>
        <begin position="716"/>
        <end position="733"/>
    </location>
</feature>
<accession>A0AAV6UMT7</accession>
<feature type="transmembrane region" description="Helical" evidence="11">
    <location>
        <begin position="740"/>
        <end position="761"/>
    </location>
</feature>
<evidence type="ECO:0000256" key="1">
    <source>
        <dbReference type="ARBA" id="ARBA00004141"/>
    </source>
</evidence>
<evidence type="ECO:0000256" key="9">
    <source>
        <dbReference type="ARBA" id="ARBA00023224"/>
    </source>
</evidence>
<dbReference type="Gene3D" id="4.10.1240.10">
    <property type="entry name" value="GPCR, family 2, extracellular hormone receptor domain"/>
    <property type="match status" value="1"/>
</dbReference>
<dbReference type="AlphaFoldDB" id="A0AAV6UMT7"/>
<evidence type="ECO:0000256" key="4">
    <source>
        <dbReference type="ARBA" id="ARBA00022737"/>
    </source>
</evidence>
<dbReference type="GO" id="GO:0005886">
    <property type="term" value="C:plasma membrane"/>
    <property type="evidence" value="ECO:0007669"/>
    <property type="project" value="TreeGrafter"/>
</dbReference>
<dbReference type="Pfam" id="PF01825">
    <property type="entry name" value="GPS"/>
    <property type="match status" value="1"/>
</dbReference>
<evidence type="ECO:0000259" key="13">
    <source>
        <dbReference type="PROSITE" id="PS50227"/>
    </source>
</evidence>
<dbReference type="EMBL" id="JAFNEN010000369">
    <property type="protein sequence ID" value="KAG8184561.1"/>
    <property type="molecule type" value="Genomic_DNA"/>
</dbReference>
<evidence type="ECO:0000256" key="8">
    <source>
        <dbReference type="ARBA" id="ARBA00023170"/>
    </source>
</evidence>
<evidence type="ECO:0000256" key="2">
    <source>
        <dbReference type="ARBA" id="ARBA00022692"/>
    </source>
</evidence>
<dbReference type="GO" id="GO:0007166">
    <property type="term" value="P:cell surface receptor signaling pathway"/>
    <property type="evidence" value="ECO:0007669"/>
    <property type="project" value="InterPro"/>
</dbReference>
<dbReference type="InterPro" id="IPR017981">
    <property type="entry name" value="GPCR_2-like_7TM"/>
</dbReference>
<dbReference type="Gene3D" id="2.60.220.50">
    <property type="match status" value="1"/>
</dbReference>
<feature type="transmembrane region" description="Helical" evidence="11">
    <location>
        <begin position="773"/>
        <end position="793"/>
    </location>
</feature>
<keyword evidence="6" id="KW-0297">G-protein coupled receptor</keyword>
<gene>
    <name evidence="15" type="ORF">JTE90_007677</name>
</gene>
<organism evidence="15 16">
    <name type="scientific">Oedothorax gibbosus</name>
    <dbReference type="NCBI Taxonomy" id="931172"/>
    <lineage>
        <taxon>Eukaryota</taxon>
        <taxon>Metazoa</taxon>
        <taxon>Ecdysozoa</taxon>
        <taxon>Arthropoda</taxon>
        <taxon>Chelicerata</taxon>
        <taxon>Arachnida</taxon>
        <taxon>Araneae</taxon>
        <taxon>Araneomorphae</taxon>
        <taxon>Entelegynae</taxon>
        <taxon>Araneoidea</taxon>
        <taxon>Linyphiidae</taxon>
        <taxon>Erigoninae</taxon>
        <taxon>Oedothorax</taxon>
    </lineage>
</organism>
<keyword evidence="3 12" id="KW-0732">Signal</keyword>
<evidence type="ECO:0000256" key="12">
    <source>
        <dbReference type="SAM" id="SignalP"/>
    </source>
</evidence>
<sequence length="1020" mass="114089">MQLFLSFSLFLLAFCLPNVQTDNTSDKPDIEAEPLPSHTEMPDVSSKKKTATTQQKQSVLLKTMLLMSESSSSTTSMTTRESLTDSPTTPAMPEEGSSLGDISTETTVTKSLAGNRSTGDPSTTVYVSTTQPTDPDVSTKSMKSSGIAPEIVKVATTESSTSEAMAETTVVSWKIIEDVELEGSTQASTKPPNTFKKQPESSSGAVTKTTVLRVKFTEGKKLEKTTQPSTKSSISFGKEPEISTEYIPKSTAISFRITEESKMSSSKQPTTTVASTTDEDVPKTPSVSDGKVLEDVPLPSLPSMTFENLTASSEEEEVTEEEHNNVVMNTEHESVVSTDSTSTDSTSDKGMEIVVGHKCYKIFQDSILWNDTDGGMLALKSCPPGYQGSMYRPCFSSGKWGNVDYSECRLEHFGRMRHMIVHQVEKGMLGNMYVLAEEFSKYISSVDMKSPMDRLEAFEILNTLLKVDMNLKMDKSRDTKYIQTLLHSCNELIKKKTVLFTPGSQENKLITEKAVEMVFDLTYFAQRSLRGLLKTQKKQIAFRSSPNVVLYLYRGKLSGQLTLKNFTSEYERDFDKAALFNLENTLERSAYALIWIKGLRRLLSTKDLVVNSNVAVTTILSPLNSINHMSHPPTFDVGLRMEKAEVPGYTLKCGQLWNVSKLWNTKDCTKLSVKGDIVTCRCHHLGSIALLLEENSQVEVIPAVYPIGKLISCSCVISLFATLLTLITYYFLLHREEQHLSIFIFVNMITCLLAVQLMLLYGVNRGGQNEVCLSFAIMLHYLFMVLCCWVVAYGVNLLRRLRSNWEYNGRPRDYCAACWFAPGVMLTLAFVLNPEGYETQLYCWMNIERGILWSFVFPVTALILVNTVVMILALKTFNEQLSVTHRLEICKTRNSLRAGITLLPFFAVNWFFGILAVEDSYNLLLQTVFSFTNAMQGILTFIFFCLMDANIVAFFRMKITVVTRRPKGGHQSMKLTKSGSFPILERALIDRRTDCTPLLADRSVYHDTATDDPCCSNIRV</sequence>
<feature type="transmembrane region" description="Helical" evidence="11">
    <location>
        <begin position="895"/>
        <end position="917"/>
    </location>
</feature>
<keyword evidence="2 11" id="KW-0812">Transmembrane</keyword>
<feature type="signal peptide" evidence="12">
    <location>
        <begin position="1"/>
        <end position="21"/>
    </location>
</feature>
<dbReference type="SMART" id="SM00008">
    <property type="entry name" value="HormR"/>
    <property type="match status" value="1"/>
</dbReference>
<comment type="caution">
    <text evidence="15">The sequence shown here is derived from an EMBL/GenBank/DDBJ whole genome shotgun (WGS) entry which is preliminary data.</text>
</comment>
<feature type="transmembrane region" description="Helical" evidence="11">
    <location>
        <begin position="814"/>
        <end position="832"/>
    </location>
</feature>
<keyword evidence="16" id="KW-1185">Reference proteome</keyword>
<dbReference type="PROSITE" id="PS50227">
    <property type="entry name" value="G_PROTEIN_RECEP_F2_3"/>
    <property type="match status" value="1"/>
</dbReference>
<dbReference type="PROSITE" id="PS50261">
    <property type="entry name" value="G_PROTEIN_RECEP_F2_4"/>
    <property type="match status" value="1"/>
</dbReference>
<keyword evidence="7 11" id="KW-0472">Membrane</keyword>
<feature type="compositionally biased region" description="Low complexity" evidence="10">
    <location>
        <begin position="69"/>
        <end position="81"/>
    </location>
</feature>
<dbReference type="InterPro" id="IPR046338">
    <property type="entry name" value="GAIN_dom_sf"/>
</dbReference>
<feature type="region of interest" description="Disordered" evidence="10">
    <location>
        <begin position="260"/>
        <end position="304"/>
    </location>
</feature>
<evidence type="ECO:0000256" key="11">
    <source>
        <dbReference type="SAM" id="Phobius"/>
    </source>
</evidence>
<feature type="transmembrane region" description="Helical" evidence="11">
    <location>
        <begin position="852"/>
        <end position="874"/>
    </location>
</feature>
<comment type="subcellular location">
    <subcellularLocation>
        <location evidence="1">Membrane</location>
        <topology evidence="1">Multi-pass membrane protein</topology>
    </subcellularLocation>
</comment>
<dbReference type="GO" id="GO:0004930">
    <property type="term" value="F:G protein-coupled receptor activity"/>
    <property type="evidence" value="ECO:0007669"/>
    <property type="project" value="UniProtKB-KW"/>
</dbReference>
<keyword evidence="5 11" id="KW-1133">Transmembrane helix</keyword>
<feature type="domain" description="G-protein coupled receptors family 2 profile 2" evidence="14">
    <location>
        <begin position="707"/>
        <end position="948"/>
    </location>
</feature>
<feature type="domain" description="G-protein coupled receptors family 2 profile 1" evidence="13">
    <location>
        <begin position="359"/>
        <end position="412"/>
    </location>
</feature>
<name>A0AAV6UMT7_9ARAC</name>
<keyword evidence="8" id="KW-0675">Receptor</keyword>
<dbReference type="InterPro" id="IPR008077">
    <property type="entry name" value="GPCR_2_brain_angio_inhib"/>
</dbReference>
<evidence type="ECO:0000313" key="16">
    <source>
        <dbReference type="Proteomes" id="UP000827092"/>
    </source>
</evidence>
<feature type="region of interest" description="Disordered" evidence="10">
    <location>
        <begin position="22"/>
        <end position="55"/>
    </location>
</feature>
<evidence type="ECO:0000256" key="3">
    <source>
        <dbReference type="ARBA" id="ARBA00022729"/>
    </source>
</evidence>
<evidence type="ECO:0000256" key="6">
    <source>
        <dbReference type="ARBA" id="ARBA00023040"/>
    </source>
</evidence>
<dbReference type="PANTHER" id="PTHR12011">
    <property type="entry name" value="ADHESION G-PROTEIN COUPLED RECEPTOR"/>
    <property type="match status" value="1"/>
</dbReference>
<evidence type="ECO:0000313" key="15">
    <source>
        <dbReference type="EMBL" id="KAG8184561.1"/>
    </source>
</evidence>
<dbReference type="InterPro" id="IPR000203">
    <property type="entry name" value="GPS"/>
</dbReference>
<dbReference type="PRINTS" id="PR01694">
    <property type="entry name" value="BAIPRECURSOR"/>
</dbReference>
<proteinExistence type="predicted"/>
<keyword evidence="9" id="KW-0807">Transducer</keyword>